<organism evidence="2 3">
    <name type="scientific">Candidatus Babela massiliensis</name>
    <dbReference type="NCBI Taxonomy" id="673862"/>
    <lineage>
        <taxon>Bacteria</taxon>
        <taxon>Candidatus Babelota</taxon>
        <taxon>Candidatus Babeliae</taxon>
        <taxon>Candidatus Babeliales</taxon>
        <taxon>Candidatus Babeliaceae</taxon>
        <taxon>Candidatus Babela</taxon>
    </lineage>
</organism>
<dbReference type="eggNOG" id="COG1672">
    <property type="taxonomic scope" value="Bacteria"/>
</dbReference>
<dbReference type="Pfam" id="PF09820">
    <property type="entry name" value="AAA-ATPase_like"/>
    <property type="match status" value="1"/>
</dbReference>
<protein>
    <submittedName>
        <fullName evidence="2">AAA-ATPase fused to PD-(D/E)XK nuclease superfamily</fullName>
    </submittedName>
</protein>
<dbReference type="InterPro" id="IPR012547">
    <property type="entry name" value="PDDEXK_9"/>
</dbReference>
<dbReference type="OrthoDB" id="1050390at2"/>
<name>V6DIX8_9BACT</name>
<dbReference type="InterPro" id="IPR018631">
    <property type="entry name" value="AAA-ATPase-like_dom"/>
</dbReference>
<dbReference type="AlphaFoldDB" id="V6DIX8"/>
<evidence type="ECO:0000259" key="1">
    <source>
        <dbReference type="Pfam" id="PF09820"/>
    </source>
</evidence>
<evidence type="ECO:0000313" key="3">
    <source>
        <dbReference type="Proteomes" id="UP000018769"/>
    </source>
</evidence>
<dbReference type="InterPro" id="IPR027417">
    <property type="entry name" value="P-loop_NTPase"/>
</dbReference>
<dbReference type="EMBL" id="HG793133">
    <property type="protein sequence ID" value="CDK30888.1"/>
    <property type="molecule type" value="Genomic_DNA"/>
</dbReference>
<dbReference type="Pfam" id="PF08011">
    <property type="entry name" value="PDDEXK_9"/>
    <property type="match status" value="1"/>
</dbReference>
<reference evidence="2 3" key="1">
    <citation type="journal article" date="2015" name="Biol. Direct">
        <title>Babela massiliensis, a representative of a widespread bacterial phylum with unusual adaptations to parasitism in amoebae.</title>
        <authorList>
            <person name="Pagnier I."/>
            <person name="Yutin N."/>
            <person name="Croce O."/>
            <person name="Makarova K.S."/>
            <person name="Wolf Y.I."/>
            <person name="Benamar S."/>
            <person name="Raoult D."/>
            <person name="Koonin E.V."/>
            <person name="La Scola B."/>
        </authorList>
    </citation>
    <scope>NUCLEOTIDE SEQUENCE [LARGE SCALE GENOMIC DNA]</scope>
    <source>
        <strain evidence="3">BABL1</strain>
    </source>
</reference>
<evidence type="ECO:0000313" key="2">
    <source>
        <dbReference type="EMBL" id="CDK30888.1"/>
    </source>
</evidence>
<dbReference type="PANTHER" id="PTHR34825">
    <property type="entry name" value="CONSERVED PROTEIN, WITH A WEAK D-GALACTARATE DEHYDRATASE/ALTRONATE HYDROLASE DOMAIN"/>
    <property type="match status" value="1"/>
</dbReference>
<dbReference type="PANTHER" id="PTHR34825:SF1">
    <property type="entry name" value="AAA-ATPASE-LIKE DOMAIN-CONTAINING PROTEIN"/>
    <property type="match status" value="1"/>
</dbReference>
<proteinExistence type="predicted"/>
<keyword evidence="3" id="KW-1185">Reference proteome</keyword>
<dbReference type="Proteomes" id="UP000018769">
    <property type="component" value="Chromosome I"/>
</dbReference>
<sequence length="519" mass="60801">MLKKLPIDVSSFKTMINDNYKYIDKTKHIYNIFIAGSRYYFLSRPRRFGKSLLVSTLKELFSGNKELFKDLWIYSSDYDWKEHPVIHLDLSQIEHLTSNELRINLNDALKKIAQDYNITLEYNKTPGATLKDLIENLSKINKVVILIDEYDKPILDHIKNIEEAEKQREILKSFYSVIKAQDANLRAVLLTGVSKFARTSVFSGLNNLNDITLDPKAAQLLGYTQQELIDNFMPYINNFANQENITSEALIDKLKKWYNGYRFSKIDTRVYNPFSVLYALDKREVNNYWIASGNPEFLIVLLKQKYYEIKDIENAEFSYNSIEAFDISNINIIALLFQTGYLTIVDYDKEYNSFKVNFPNFEIKQSFTNYLLTALSTYDLNTIATKMLNLKRAIDQNDLIKFFDILENIFAHIPYTLTTKDLKEKDYHTLIQFILSVLSINAQSETITNAGRIDLILETKNIIYIFEFKFNQSAQIALQQIKDKKYYQKFLDKNKKIILVGLNFNNLDNNLEFISEEFH</sequence>
<dbReference type="RefSeq" id="WP_023792720.1">
    <property type="nucleotide sequence ID" value="NC_023003.1"/>
</dbReference>
<dbReference type="HOGENOM" id="CLU_021114_0_1_7"/>
<feature type="domain" description="AAA-ATPase-like" evidence="1">
    <location>
        <begin position="6"/>
        <end position="202"/>
    </location>
</feature>
<gene>
    <name evidence="2" type="ORF">BABL1_gene_15</name>
</gene>
<dbReference type="SUPFAM" id="SSF52540">
    <property type="entry name" value="P-loop containing nucleoside triphosphate hydrolases"/>
    <property type="match status" value="1"/>
</dbReference>
<accession>V6DIX8</accession>
<dbReference type="KEGG" id="dpb:BABL1_gene_15"/>
<dbReference type="STRING" id="673862.BABL1_gene_15"/>